<keyword evidence="1" id="KW-1133">Transmembrane helix</keyword>
<dbReference type="RefSeq" id="WP_120711963.1">
    <property type="nucleotide sequence ID" value="NZ_RBCJ01000002.1"/>
</dbReference>
<dbReference type="EMBL" id="RBCJ01000002">
    <property type="protein sequence ID" value="RKN81809.1"/>
    <property type="molecule type" value="Genomic_DNA"/>
</dbReference>
<evidence type="ECO:0000313" key="4">
    <source>
        <dbReference type="Proteomes" id="UP000276603"/>
    </source>
</evidence>
<accession>A0A3B0CC91</accession>
<dbReference type="Pfam" id="PF05552">
    <property type="entry name" value="MS_channel_1st_1"/>
    <property type="match status" value="2"/>
</dbReference>
<feature type="domain" description="Mechanosensitive ion channel MscS" evidence="2">
    <location>
        <begin position="222"/>
        <end position="272"/>
    </location>
</feature>
<dbReference type="InterPro" id="IPR006685">
    <property type="entry name" value="MscS_channel_2nd"/>
</dbReference>
<dbReference type="GO" id="GO:0016020">
    <property type="term" value="C:membrane"/>
    <property type="evidence" value="ECO:0007669"/>
    <property type="project" value="InterPro"/>
</dbReference>
<feature type="transmembrane region" description="Helical" evidence="1">
    <location>
        <begin position="88"/>
        <end position="108"/>
    </location>
</feature>
<keyword evidence="1" id="KW-0812">Transmembrane</keyword>
<reference evidence="3 4" key="1">
    <citation type="submission" date="2018-10" db="EMBL/GenBank/DDBJ databases">
        <title>Ulvibacterium marinum gen. nov., sp. nov., a novel marine bacterium of the family Flavobacteriaceae, isolated from a culture of the green alga Ulva prolifera.</title>
        <authorList>
            <person name="Zhang Z."/>
        </authorList>
    </citation>
    <scope>NUCLEOTIDE SEQUENCE [LARGE SCALE GENOMIC DNA]</scope>
    <source>
        <strain evidence="3 4">CCMM003</strain>
    </source>
</reference>
<dbReference type="SUPFAM" id="SSF82861">
    <property type="entry name" value="Mechanosensitive channel protein MscS (YggB), transmembrane region"/>
    <property type="match status" value="1"/>
</dbReference>
<dbReference type="SUPFAM" id="SSF50182">
    <property type="entry name" value="Sm-like ribonucleoproteins"/>
    <property type="match status" value="1"/>
</dbReference>
<dbReference type="InterPro" id="IPR045275">
    <property type="entry name" value="MscS_archaea/bacteria_type"/>
</dbReference>
<feature type="transmembrane region" description="Helical" evidence="1">
    <location>
        <begin position="120"/>
        <end position="138"/>
    </location>
</feature>
<dbReference type="InterPro" id="IPR011014">
    <property type="entry name" value="MscS_channel_TM-2"/>
</dbReference>
<dbReference type="Pfam" id="PF00924">
    <property type="entry name" value="MS_channel_2nd"/>
    <property type="match status" value="1"/>
</dbReference>
<feature type="transmembrane region" description="Helical" evidence="1">
    <location>
        <begin position="159"/>
        <end position="178"/>
    </location>
</feature>
<dbReference type="InterPro" id="IPR010920">
    <property type="entry name" value="LSM_dom_sf"/>
</dbReference>
<evidence type="ECO:0000256" key="1">
    <source>
        <dbReference type="SAM" id="Phobius"/>
    </source>
</evidence>
<dbReference type="InterPro" id="IPR008910">
    <property type="entry name" value="MSC_TM_helix"/>
</dbReference>
<evidence type="ECO:0000259" key="2">
    <source>
        <dbReference type="Pfam" id="PF00924"/>
    </source>
</evidence>
<comment type="caution">
    <text evidence="3">The sequence shown here is derived from an EMBL/GenBank/DDBJ whole genome shotgun (WGS) entry which is preliminary data.</text>
</comment>
<gene>
    <name evidence="3" type="ORF">D7Z94_13060</name>
</gene>
<organism evidence="3 4">
    <name type="scientific">Ulvibacterium marinum</name>
    <dbReference type="NCBI Taxonomy" id="2419782"/>
    <lineage>
        <taxon>Bacteria</taxon>
        <taxon>Pseudomonadati</taxon>
        <taxon>Bacteroidota</taxon>
        <taxon>Flavobacteriia</taxon>
        <taxon>Flavobacteriales</taxon>
        <taxon>Flavobacteriaceae</taxon>
        <taxon>Ulvibacterium</taxon>
    </lineage>
</organism>
<name>A0A3B0CC91_9FLAO</name>
<sequence length="283" mass="31735">MEEITKWKTLTLGSLKEMLDGLVTVLPNIIGAIVILALGWLITKIIEFLLKRILKFAKVDRLTEKINAINLFERAQIKFKVSQVIVNFVRWILFLVFLIIAADIMNWTVVSEEIGNLLRYLPKLFSAIALFMIGLYIADFIKKSIKGVFESFDLSGSRIISEVVFYFITVLITIAALNQTGIDTTIVTNNFSIVLGAFLLAISIGFGLGSKEIVGKLLFTYYARKNYAIGDLVKLNDMEGVVVAIDNISLTIRTGIEKRTIIPIKDIIDGTVEVTPKYDMQDD</sequence>
<feature type="transmembrane region" description="Helical" evidence="1">
    <location>
        <begin position="190"/>
        <end position="209"/>
    </location>
</feature>
<dbReference type="Proteomes" id="UP000276603">
    <property type="component" value="Unassembled WGS sequence"/>
</dbReference>
<dbReference type="AlphaFoldDB" id="A0A3B0CC91"/>
<dbReference type="Gene3D" id="1.10.287.1260">
    <property type="match status" value="1"/>
</dbReference>
<dbReference type="GO" id="GO:0008381">
    <property type="term" value="F:mechanosensitive monoatomic ion channel activity"/>
    <property type="evidence" value="ECO:0007669"/>
    <property type="project" value="InterPro"/>
</dbReference>
<dbReference type="PANTHER" id="PTHR30221">
    <property type="entry name" value="SMALL-CONDUCTANCE MECHANOSENSITIVE CHANNEL"/>
    <property type="match status" value="1"/>
</dbReference>
<proteinExistence type="predicted"/>
<keyword evidence="4" id="KW-1185">Reference proteome</keyword>
<dbReference type="PANTHER" id="PTHR30221:SF1">
    <property type="entry name" value="SMALL-CONDUCTANCE MECHANOSENSITIVE CHANNEL"/>
    <property type="match status" value="1"/>
</dbReference>
<dbReference type="OrthoDB" id="1493289at2"/>
<keyword evidence="1" id="KW-0472">Membrane</keyword>
<protein>
    <recommendedName>
        <fullName evidence="2">Mechanosensitive ion channel MscS domain-containing protein</fullName>
    </recommendedName>
</protein>
<evidence type="ECO:0000313" key="3">
    <source>
        <dbReference type="EMBL" id="RKN81809.1"/>
    </source>
</evidence>
<feature type="transmembrane region" description="Helical" evidence="1">
    <location>
        <begin position="22"/>
        <end position="42"/>
    </location>
</feature>